<dbReference type="SUPFAM" id="SSF48403">
    <property type="entry name" value="Ankyrin repeat"/>
    <property type="match status" value="1"/>
</dbReference>
<dbReference type="OrthoDB" id="48314at2759"/>
<reference evidence="5" key="1">
    <citation type="submission" date="2016-06" db="UniProtKB">
        <authorList>
            <consortium name="WormBaseParasite"/>
        </authorList>
    </citation>
    <scope>IDENTIFICATION</scope>
</reference>
<dbReference type="EMBL" id="UYSU01039403">
    <property type="protein sequence ID" value="VDM01277.1"/>
    <property type="molecule type" value="Genomic_DNA"/>
</dbReference>
<dbReference type="SMART" id="SM00248">
    <property type="entry name" value="ANK"/>
    <property type="match status" value="1"/>
</dbReference>
<reference evidence="3 4" key="2">
    <citation type="submission" date="2018-11" db="EMBL/GenBank/DDBJ databases">
        <authorList>
            <consortium name="Pathogen Informatics"/>
        </authorList>
    </citation>
    <scope>NUCLEOTIDE SEQUENCE [LARGE SCALE GENOMIC DNA]</scope>
    <source>
        <strain evidence="3 4">NST_G2</strain>
    </source>
</reference>
<dbReference type="PROSITE" id="PS50088">
    <property type="entry name" value="ANK_REPEAT"/>
    <property type="match status" value="1"/>
</dbReference>
<evidence type="ECO:0000313" key="4">
    <source>
        <dbReference type="Proteomes" id="UP000275846"/>
    </source>
</evidence>
<dbReference type="PANTHER" id="PTHR15897:SF2">
    <property type="entry name" value="ANKYRIN REPEAT AND MYND DOMAIN-CONTAINING PROTEIN 1"/>
    <property type="match status" value="1"/>
</dbReference>
<accession>A0A183TEJ3</accession>
<gene>
    <name evidence="3" type="ORF">SSLN_LOCUS14891</name>
</gene>
<evidence type="ECO:0000256" key="1">
    <source>
        <dbReference type="ARBA" id="ARBA00022737"/>
    </source>
</evidence>
<evidence type="ECO:0000313" key="3">
    <source>
        <dbReference type="EMBL" id="VDM01277.1"/>
    </source>
</evidence>
<keyword evidence="4" id="KW-1185">Reference proteome</keyword>
<keyword evidence="1" id="KW-0677">Repeat</keyword>
<dbReference type="InterPro" id="IPR053064">
    <property type="entry name" value="Ankyrin-MYND_domain-protein"/>
</dbReference>
<dbReference type="PANTHER" id="PTHR15897">
    <property type="entry name" value="ANKYRIN REPEAT AND MYND DOMAIN PROTEIN 1"/>
    <property type="match status" value="1"/>
</dbReference>
<sequence>MFAVEMTYDGTFFVDKMHGFGYLGNSELAFVGTFFLDKRSGFGVARFSNNVFFQGFYVDGERCGTGIQIYAEQSSECLRADTGQWRHNRLVKLSVELPGAVNPLTEFPDYMWYVDSWNFSRKVSSVGECLLSATGEELETSKSADIIQNLSARKPVHIWESASTEFERDTAYEAFVHLITSSKEWKMWENTWPTGLVRKDATNDLRTDLRLAAFICDLARRCGLPTTDETTALTHPLGPHTQAALQFLKLCQSSNNPAVRTLVSRSLSSQSELESTCSAQVDVNVADAQGRTALLIAALSLNMDLVKILLDFGADPNQGSLESLTVLNICIMQYLHQKTSTKAHNTARMSSKSRNHLIVCSSYIENEAPPYNELDLTTRSNSEHESSDASEAFECNALKKKIWYRAELRWQLTSEHVGLPAAAPILPRLIIDSDGNKPDTSLFSNSTVCST</sequence>
<keyword evidence="2" id="KW-0040">ANK repeat</keyword>
<dbReference type="InterPro" id="IPR002110">
    <property type="entry name" value="Ankyrin_rpt"/>
</dbReference>
<feature type="repeat" description="ANK" evidence="2">
    <location>
        <begin position="289"/>
        <end position="321"/>
    </location>
</feature>
<dbReference type="Gene3D" id="1.25.40.20">
    <property type="entry name" value="Ankyrin repeat-containing domain"/>
    <property type="match status" value="1"/>
</dbReference>
<dbReference type="InterPro" id="IPR036770">
    <property type="entry name" value="Ankyrin_rpt-contain_sf"/>
</dbReference>
<proteinExistence type="predicted"/>
<organism evidence="5">
    <name type="scientific">Schistocephalus solidus</name>
    <name type="common">Tapeworm</name>
    <dbReference type="NCBI Taxonomy" id="70667"/>
    <lineage>
        <taxon>Eukaryota</taxon>
        <taxon>Metazoa</taxon>
        <taxon>Spiralia</taxon>
        <taxon>Lophotrochozoa</taxon>
        <taxon>Platyhelminthes</taxon>
        <taxon>Cestoda</taxon>
        <taxon>Eucestoda</taxon>
        <taxon>Diphyllobothriidea</taxon>
        <taxon>Diphyllobothriidae</taxon>
        <taxon>Schistocephalus</taxon>
    </lineage>
</organism>
<evidence type="ECO:0000256" key="2">
    <source>
        <dbReference type="PROSITE-ProRule" id="PRU00023"/>
    </source>
</evidence>
<dbReference type="PROSITE" id="PS50297">
    <property type="entry name" value="ANK_REP_REGION"/>
    <property type="match status" value="1"/>
</dbReference>
<name>A0A183TEJ3_SCHSO</name>
<dbReference type="AlphaFoldDB" id="A0A183TEJ3"/>
<dbReference type="STRING" id="70667.A0A183TEJ3"/>
<protein>
    <submittedName>
        <fullName evidence="5">ANK_REP_REGION domain-containing protein</fullName>
    </submittedName>
</protein>
<evidence type="ECO:0000313" key="5">
    <source>
        <dbReference type="WBParaSite" id="SSLN_0001545001-mRNA-1"/>
    </source>
</evidence>
<dbReference type="Proteomes" id="UP000275846">
    <property type="component" value="Unassembled WGS sequence"/>
</dbReference>
<dbReference type="Pfam" id="PF00023">
    <property type="entry name" value="Ank"/>
    <property type="match status" value="1"/>
</dbReference>
<dbReference type="WBParaSite" id="SSLN_0001545001-mRNA-1">
    <property type="protein sequence ID" value="SSLN_0001545001-mRNA-1"/>
    <property type="gene ID" value="SSLN_0001545001"/>
</dbReference>
<dbReference type="InterPro" id="IPR003409">
    <property type="entry name" value="MORN"/>
</dbReference>
<dbReference type="Pfam" id="PF02493">
    <property type="entry name" value="MORN"/>
    <property type="match status" value="3"/>
</dbReference>
<dbReference type="SUPFAM" id="SSF82185">
    <property type="entry name" value="Histone H3 K4-specific methyltransferase SET7/9 N-terminal domain"/>
    <property type="match status" value="1"/>
</dbReference>